<name>W0RKT4_9BACT</name>
<evidence type="ECO:0000313" key="1">
    <source>
        <dbReference type="EMBL" id="AHG90048.1"/>
    </source>
</evidence>
<dbReference type="InterPro" id="IPR010037">
    <property type="entry name" value="FkbH_domain"/>
</dbReference>
<protein>
    <submittedName>
        <fullName evidence="1">FkbH like protein</fullName>
    </submittedName>
</protein>
<dbReference type="NCBIfam" id="TIGR01686">
    <property type="entry name" value="FkbH"/>
    <property type="match status" value="1"/>
</dbReference>
<keyword evidence="2" id="KW-1185">Reference proteome</keyword>
<dbReference type="RefSeq" id="WP_025411523.1">
    <property type="nucleotide sequence ID" value="NZ_CP007128.1"/>
</dbReference>
<dbReference type="NCBIfam" id="TIGR01681">
    <property type="entry name" value="HAD-SF-IIIC"/>
    <property type="match status" value="1"/>
</dbReference>
<gene>
    <name evidence="1" type="ORF">J421_2511</name>
</gene>
<dbReference type="AlphaFoldDB" id="W0RKT4"/>
<dbReference type="OrthoDB" id="323926at2"/>
<dbReference type="KEGG" id="gba:J421_2511"/>
<proteinExistence type="predicted"/>
<organism evidence="1 2">
    <name type="scientific">Gemmatirosa kalamazoonensis</name>
    <dbReference type="NCBI Taxonomy" id="861299"/>
    <lineage>
        <taxon>Bacteria</taxon>
        <taxon>Pseudomonadati</taxon>
        <taxon>Gemmatimonadota</taxon>
        <taxon>Gemmatimonadia</taxon>
        <taxon>Gemmatimonadales</taxon>
        <taxon>Gemmatimonadaceae</taxon>
        <taxon>Gemmatirosa</taxon>
    </lineage>
</organism>
<dbReference type="InterPro" id="IPR023214">
    <property type="entry name" value="HAD_sf"/>
</dbReference>
<dbReference type="STRING" id="861299.J421_2511"/>
<dbReference type="Proteomes" id="UP000019151">
    <property type="component" value="Chromosome"/>
</dbReference>
<dbReference type="EMBL" id="CP007128">
    <property type="protein sequence ID" value="AHG90048.1"/>
    <property type="molecule type" value="Genomic_DNA"/>
</dbReference>
<accession>W0RKT4</accession>
<reference evidence="1 2" key="1">
    <citation type="journal article" date="2014" name="Genome Announc.">
        <title>Genome Sequence and Methylome of Soil Bacterium Gemmatirosa kalamazoonensis KBS708T, a Member of the Rarely Cultivated Gemmatimonadetes Phylum.</title>
        <authorList>
            <person name="Debruyn J.M."/>
            <person name="Radosevich M."/>
            <person name="Wommack K.E."/>
            <person name="Polson S.W."/>
            <person name="Hauser L.J."/>
            <person name="Fawaz M.N."/>
            <person name="Korlach J."/>
            <person name="Tsai Y.C."/>
        </authorList>
    </citation>
    <scope>NUCLEOTIDE SEQUENCE [LARGE SCALE GENOMIC DNA]</scope>
    <source>
        <strain evidence="1 2">KBS708</strain>
    </source>
</reference>
<dbReference type="SUPFAM" id="SSF56784">
    <property type="entry name" value="HAD-like"/>
    <property type="match status" value="1"/>
</dbReference>
<dbReference type="InParanoid" id="W0RKT4"/>
<dbReference type="eggNOG" id="COG3882">
    <property type="taxonomic scope" value="Bacteria"/>
</dbReference>
<dbReference type="HOGENOM" id="CLU_018095_1_0_0"/>
<dbReference type="InterPro" id="IPR036412">
    <property type="entry name" value="HAD-like_sf"/>
</dbReference>
<dbReference type="InterPro" id="IPR010033">
    <property type="entry name" value="HAD_SF_ppase_IIIC"/>
</dbReference>
<evidence type="ECO:0000313" key="2">
    <source>
        <dbReference type="Proteomes" id="UP000019151"/>
    </source>
</evidence>
<sequence length="584" mass="63047">MKLIEALQVIRSRRELPDARPFGLATGFTPLHLATFLTAHLQQRLSTARVELEVGRYGDLLGNVRRAADGGARSAGLAVVIEWQDLDRRLGLRESGGWAPAVLDDVLQTARAAFGRLGTELAAASERTPVAVCLPTLPLPPIAFTVGQQASAFELQLRAALAQFAAALSSSPAIRVVSERALATTSPMGDRLSVKSELATGLPYAQPHADAVAASLATLLLPRAPKKGLVTDLDDTVWLGILGDVGVAGVAWDLEHHAQVHGLYQQFVASLADSGVLVAVATKNDESIVEEAFRRADIALPRDRVFPLLANWGSKSKSIDAVLRAWNVGADSLVFVDDSPLEIAEVQSRHPDVECRLFPKDDPDAVLALLHELRDLFGRPALQAEDALRRESLRNAQAFEQSAGEQDDEAFAASLGATVSFAVGDGAADTRAFELINKTNQFNTNGGRYLEADWAALRARADSLVMTVSYGDKFGSLGKIAVLTGTLESNRVRVERWVMSCRAFARRIEHATLRTLFDTYDVNEVVVDYAPTARNTPAREFLASLVELPDGPGDVVISRARFEAACPPLYHRVERSALQETANG</sequence>
<dbReference type="Gene3D" id="3.40.50.1000">
    <property type="entry name" value="HAD superfamily/HAD-like"/>
    <property type="match status" value="1"/>
</dbReference>